<evidence type="ECO:0000313" key="2">
    <source>
        <dbReference type="EMBL" id="VDM64850.1"/>
    </source>
</evidence>
<feature type="transmembrane region" description="Helical" evidence="1">
    <location>
        <begin position="60"/>
        <end position="79"/>
    </location>
</feature>
<evidence type="ECO:0000256" key="1">
    <source>
        <dbReference type="SAM" id="Phobius"/>
    </source>
</evidence>
<keyword evidence="1" id="KW-0472">Membrane</keyword>
<dbReference type="InterPro" id="IPR019428">
    <property type="entry name" value="7TM_GPCR_serpentine_rcpt_Str"/>
</dbReference>
<name>A0A3P7HXP8_ANGCS</name>
<dbReference type="Pfam" id="PF10326">
    <property type="entry name" value="7TM_GPCR_Str"/>
    <property type="match status" value="1"/>
</dbReference>
<sequence>MPPSSRSSSLFCIEDRNLLLLTYVCGIRLVVAPFRIGGGQSFFMHIIYSKTRQETGSYKYVLMLFSLCNILYSTAEFVAKPISPSFMYLSILKTMNILKVFHLSTLINNIVRTITCNLFKLHIVFFMISENYECRFKLILF</sequence>
<gene>
    <name evidence="2" type="ORF">ACOC_LOCUS13265</name>
</gene>
<accession>A0A3P7HXP8</accession>
<dbReference type="OrthoDB" id="5875495at2759"/>
<dbReference type="EMBL" id="UYYA01005707">
    <property type="protein sequence ID" value="VDM64850.1"/>
    <property type="molecule type" value="Genomic_DNA"/>
</dbReference>
<protein>
    <submittedName>
        <fullName evidence="2">Uncharacterized protein</fullName>
    </submittedName>
</protein>
<dbReference type="AlphaFoldDB" id="A0A3P7HXP8"/>
<keyword evidence="1" id="KW-0812">Transmembrane</keyword>
<keyword evidence="3" id="KW-1185">Reference proteome</keyword>
<evidence type="ECO:0000313" key="3">
    <source>
        <dbReference type="Proteomes" id="UP000267027"/>
    </source>
</evidence>
<dbReference type="Proteomes" id="UP000267027">
    <property type="component" value="Unassembled WGS sequence"/>
</dbReference>
<organism evidence="2 3">
    <name type="scientific">Angiostrongylus costaricensis</name>
    <name type="common">Nematode worm</name>
    <dbReference type="NCBI Taxonomy" id="334426"/>
    <lineage>
        <taxon>Eukaryota</taxon>
        <taxon>Metazoa</taxon>
        <taxon>Ecdysozoa</taxon>
        <taxon>Nematoda</taxon>
        <taxon>Chromadorea</taxon>
        <taxon>Rhabditida</taxon>
        <taxon>Rhabditina</taxon>
        <taxon>Rhabditomorpha</taxon>
        <taxon>Strongyloidea</taxon>
        <taxon>Metastrongylidae</taxon>
        <taxon>Angiostrongylus</taxon>
    </lineage>
</organism>
<proteinExistence type="predicted"/>
<feature type="transmembrane region" description="Helical" evidence="1">
    <location>
        <begin position="20"/>
        <end position="48"/>
    </location>
</feature>
<keyword evidence="1" id="KW-1133">Transmembrane helix</keyword>
<reference evidence="2 3" key="1">
    <citation type="submission" date="2018-11" db="EMBL/GenBank/DDBJ databases">
        <authorList>
            <consortium name="Pathogen Informatics"/>
        </authorList>
    </citation>
    <scope>NUCLEOTIDE SEQUENCE [LARGE SCALE GENOMIC DNA]</scope>
    <source>
        <strain evidence="2 3">Costa Rica</strain>
    </source>
</reference>